<dbReference type="NCBIfam" id="NF009040">
    <property type="entry name" value="PRK12373.1"/>
    <property type="match status" value="1"/>
</dbReference>
<keyword evidence="12" id="KW-1185">Reference proteome</keyword>
<dbReference type="InterPro" id="IPR041921">
    <property type="entry name" value="NuoE_N"/>
</dbReference>
<evidence type="ECO:0000313" key="12">
    <source>
        <dbReference type="Proteomes" id="UP000244523"/>
    </source>
</evidence>
<dbReference type="PROSITE" id="PS01099">
    <property type="entry name" value="COMPLEX1_24K"/>
    <property type="match status" value="1"/>
</dbReference>
<comment type="similarity">
    <text evidence="1">Belongs to the complex I 24 kDa subunit family.</text>
</comment>
<evidence type="ECO:0000313" key="11">
    <source>
        <dbReference type="EMBL" id="PUB19074.1"/>
    </source>
</evidence>
<keyword evidence="4" id="KW-1278">Translocase</keyword>
<dbReference type="PANTHER" id="PTHR10371:SF3">
    <property type="entry name" value="NADH DEHYDROGENASE [UBIQUINONE] FLAVOPROTEIN 2, MITOCHONDRIAL"/>
    <property type="match status" value="1"/>
</dbReference>
<comment type="cofactor">
    <cofactor evidence="8">
        <name>[2Fe-2S] cluster</name>
        <dbReference type="ChEBI" id="CHEBI:190135"/>
    </cofactor>
</comment>
<dbReference type="PANTHER" id="PTHR10371">
    <property type="entry name" value="NADH DEHYDROGENASE UBIQUINONE FLAVOPROTEIN 2, MITOCHONDRIAL"/>
    <property type="match status" value="1"/>
</dbReference>
<dbReference type="GO" id="GO:0008324">
    <property type="term" value="F:monoatomic cation transmembrane transporter activity"/>
    <property type="evidence" value="ECO:0007669"/>
    <property type="project" value="UniProtKB-ARBA"/>
</dbReference>
<dbReference type="Pfam" id="PF01257">
    <property type="entry name" value="2Fe-2S_thioredx"/>
    <property type="match status" value="1"/>
</dbReference>
<evidence type="ECO:0000256" key="8">
    <source>
        <dbReference type="ARBA" id="ARBA00034078"/>
    </source>
</evidence>
<keyword evidence="5" id="KW-0408">Iron</keyword>
<dbReference type="InterPro" id="IPR042128">
    <property type="entry name" value="NuoE_dom"/>
</dbReference>
<evidence type="ECO:0000256" key="7">
    <source>
        <dbReference type="ARBA" id="ARBA00023027"/>
    </source>
</evidence>
<feature type="compositionally biased region" description="Low complexity" evidence="10">
    <location>
        <begin position="263"/>
        <end position="278"/>
    </location>
</feature>
<comment type="caution">
    <text evidence="11">The sequence shown here is derived from an EMBL/GenBank/DDBJ whole genome shotgun (WGS) entry which is preliminary data.</text>
</comment>
<protein>
    <submittedName>
        <fullName evidence="11">NADH dehydrogenase subunit E</fullName>
    </submittedName>
</protein>
<evidence type="ECO:0000256" key="3">
    <source>
        <dbReference type="ARBA" id="ARBA00022723"/>
    </source>
</evidence>
<dbReference type="OrthoDB" id="9807941at2"/>
<name>A0A2T6KR89_9RHOB</name>
<evidence type="ECO:0000256" key="10">
    <source>
        <dbReference type="SAM" id="MobiDB-lite"/>
    </source>
</evidence>
<keyword evidence="2" id="KW-0001">2Fe-2S</keyword>
<sequence length="371" mass="40249">MLRRLYADQPDSFAFTPDNQKWAEAQMKKFPDGRQASAIIPILWRAQEQEGWLTRPAIEHVAGMLDMAYIRALEVASFYFMFQLQPVGSIAHIQVCGTLSCMICGAEDLIGVCKDKIAEKPHELSADGKFSWEEVECLGSCANAPMAQIGKDYYEDLTAARLGEIIDELAKGNVPVPGPQNGRYAAEPLSGLTSLTDHEAGKARYNASAQLATDIGDTVKRIDGTEVPLLTPWVKDPKTATVPAKKKAKSAAPKPAADKPADKTGVTKQQAAATSKAKPVGKSNPETVAEAQPETLTAPRDGSADDLKKISGVGPKLEGTLNELGFWHFDQIAKWTEADVAWVDSRLKFKGRIERDNWMAQAAELAKAAKA</sequence>
<dbReference type="Gene3D" id="1.10.150.20">
    <property type="entry name" value="5' to 3' exonuclease, C-terminal subdomain"/>
    <property type="match status" value="1"/>
</dbReference>
<dbReference type="GO" id="GO:0051537">
    <property type="term" value="F:2 iron, 2 sulfur cluster binding"/>
    <property type="evidence" value="ECO:0007669"/>
    <property type="project" value="UniProtKB-KW"/>
</dbReference>
<dbReference type="GO" id="GO:0046872">
    <property type="term" value="F:metal ion binding"/>
    <property type="evidence" value="ECO:0007669"/>
    <property type="project" value="UniProtKB-KW"/>
</dbReference>
<dbReference type="EMBL" id="QBUD01000001">
    <property type="protein sequence ID" value="PUB19074.1"/>
    <property type="molecule type" value="Genomic_DNA"/>
</dbReference>
<organism evidence="11 12">
    <name type="scientific">Yoonia sediminilitoris</name>
    <dbReference type="NCBI Taxonomy" id="1286148"/>
    <lineage>
        <taxon>Bacteria</taxon>
        <taxon>Pseudomonadati</taxon>
        <taxon>Pseudomonadota</taxon>
        <taxon>Alphaproteobacteria</taxon>
        <taxon>Rhodobacterales</taxon>
        <taxon>Paracoccaceae</taxon>
        <taxon>Yoonia</taxon>
    </lineage>
</organism>
<dbReference type="GO" id="GO:0031967">
    <property type="term" value="C:organelle envelope"/>
    <property type="evidence" value="ECO:0007669"/>
    <property type="project" value="UniProtKB-ARBA"/>
</dbReference>
<accession>A0A2T6KR89</accession>
<dbReference type="CDD" id="cd03064">
    <property type="entry name" value="TRX_Fd_NuoE"/>
    <property type="match status" value="1"/>
</dbReference>
<dbReference type="SUPFAM" id="SSF52833">
    <property type="entry name" value="Thioredoxin-like"/>
    <property type="match status" value="1"/>
</dbReference>
<dbReference type="GO" id="GO:1902494">
    <property type="term" value="C:catalytic complex"/>
    <property type="evidence" value="ECO:0007669"/>
    <property type="project" value="UniProtKB-ARBA"/>
</dbReference>
<keyword evidence="7" id="KW-0520">NAD</keyword>
<dbReference type="InterPro" id="IPR036249">
    <property type="entry name" value="Thioredoxin-like_sf"/>
</dbReference>
<dbReference type="RefSeq" id="WP_108384749.1">
    <property type="nucleotide sequence ID" value="NZ_QBUD01000001.1"/>
</dbReference>
<dbReference type="NCBIfam" id="TIGR01958">
    <property type="entry name" value="nuoE_fam"/>
    <property type="match status" value="1"/>
</dbReference>
<dbReference type="InterPro" id="IPR002023">
    <property type="entry name" value="NuoE-like"/>
</dbReference>
<reference evidence="11 12" key="1">
    <citation type="submission" date="2018-04" db="EMBL/GenBank/DDBJ databases">
        <title>Genomic Encyclopedia of Archaeal and Bacterial Type Strains, Phase II (KMG-II): from individual species to whole genera.</title>
        <authorList>
            <person name="Goeker M."/>
        </authorList>
    </citation>
    <scope>NUCLEOTIDE SEQUENCE [LARGE SCALE GENOMIC DNA]</scope>
    <source>
        <strain evidence="11 12">DSM 29955</strain>
    </source>
</reference>
<dbReference type="FunFam" id="3.40.30.10:FF:000022">
    <property type="entry name" value="NADH dehydrogenase flavoprotein 2, mitochondrial"/>
    <property type="match status" value="1"/>
</dbReference>
<dbReference type="Proteomes" id="UP000244523">
    <property type="component" value="Unassembled WGS sequence"/>
</dbReference>
<dbReference type="GO" id="GO:0003954">
    <property type="term" value="F:NADH dehydrogenase activity"/>
    <property type="evidence" value="ECO:0007669"/>
    <property type="project" value="TreeGrafter"/>
</dbReference>
<dbReference type="GO" id="GO:0022804">
    <property type="term" value="F:active transmembrane transporter activity"/>
    <property type="evidence" value="ECO:0007669"/>
    <property type="project" value="UniProtKB-ARBA"/>
</dbReference>
<dbReference type="NCBIfam" id="NF005724">
    <property type="entry name" value="PRK07539.1-4"/>
    <property type="match status" value="1"/>
</dbReference>
<evidence type="ECO:0000256" key="1">
    <source>
        <dbReference type="ARBA" id="ARBA00010643"/>
    </source>
</evidence>
<evidence type="ECO:0000256" key="4">
    <source>
        <dbReference type="ARBA" id="ARBA00022967"/>
    </source>
</evidence>
<dbReference type="AlphaFoldDB" id="A0A2T6KR89"/>
<keyword evidence="3" id="KW-0479">Metal-binding</keyword>
<dbReference type="Gene3D" id="3.40.30.10">
    <property type="entry name" value="Glutaredoxin"/>
    <property type="match status" value="1"/>
</dbReference>
<dbReference type="Gene3D" id="1.10.10.1590">
    <property type="entry name" value="NADH-quinone oxidoreductase subunit E"/>
    <property type="match status" value="1"/>
</dbReference>
<evidence type="ECO:0000256" key="9">
    <source>
        <dbReference type="ARBA" id="ARBA00047712"/>
    </source>
</evidence>
<proteinExistence type="inferred from homology"/>
<dbReference type="GO" id="GO:0098662">
    <property type="term" value="P:inorganic cation transmembrane transport"/>
    <property type="evidence" value="ECO:0007669"/>
    <property type="project" value="UniProtKB-ARBA"/>
</dbReference>
<dbReference type="FunFam" id="1.10.10.1590:FF:000001">
    <property type="entry name" value="NADH-quinone oxidoreductase subunit E"/>
    <property type="match status" value="1"/>
</dbReference>
<evidence type="ECO:0000256" key="5">
    <source>
        <dbReference type="ARBA" id="ARBA00023004"/>
    </source>
</evidence>
<keyword evidence="6" id="KW-0411">Iron-sulfur</keyword>
<dbReference type="GO" id="GO:0031090">
    <property type="term" value="C:organelle membrane"/>
    <property type="evidence" value="ECO:0007669"/>
    <property type="project" value="UniProtKB-ARBA"/>
</dbReference>
<gene>
    <name evidence="11" type="ORF">C8N45_101665</name>
</gene>
<feature type="region of interest" description="Disordered" evidence="10">
    <location>
        <begin position="238"/>
        <end position="310"/>
    </location>
</feature>
<evidence type="ECO:0000256" key="6">
    <source>
        <dbReference type="ARBA" id="ARBA00023014"/>
    </source>
</evidence>
<evidence type="ECO:0000256" key="2">
    <source>
        <dbReference type="ARBA" id="ARBA00022714"/>
    </source>
</evidence>
<comment type="catalytic activity">
    <reaction evidence="9">
        <text>a quinone + NADH + 5 H(+)(in) = a quinol + NAD(+) + 4 H(+)(out)</text>
        <dbReference type="Rhea" id="RHEA:57888"/>
        <dbReference type="ChEBI" id="CHEBI:15378"/>
        <dbReference type="ChEBI" id="CHEBI:24646"/>
        <dbReference type="ChEBI" id="CHEBI:57540"/>
        <dbReference type="ChEBI" id="CHEBI:57945"/>
        <dbReference type="ChEBI" id="CHEBI:132124"/>
    </reaction>
</comment>
<dbReference type="GO" id="GO:0098796">
    <property type="term" value="C:membrane protein complex"/>
    <property type="evidence" value="ECO:0007669"/>
    <property type="project" value="UniProtKB-ARBA"/>
</dbReference>
<dbReference type="GO" id="GO:0022890">
    <property type="term" value="F:inorganic cation transmembrane transporter activity"/>
    <property type="evidence" value="ECO:0007669"/>
    <property type="project" value="UniProtKB-ARBA"/>
</dbReference>